<dbReference type="InterPro" id="IPR018146">
    <property type="entry name" value="Glyoxalase_1_CS"/>
</dbReference>
<organism evidence="3 4">
    <name type="scientific">Amnibacterium flavum</name>
    <dbReference type="NCBI Taxonomy" id="2173173"/>
    <lineage>
        <taxon>Bacteria</taxon>
        <taxon>Bacillati</taxon>
        <taxon>Actinomycetota</taxon>
        <taxon>Actinomycetes</taxon>
        <taxon>Micrococcales</taxon>
        <taxon>Microbacteriaceae</taxon>
        <taxon>Amnibacterium</taxon>
    </lineage>
</organism>
<feature type="domain" description="VOC" evidence="2">
    <location>
        <begin position="23"/>
        <end position="138"/>
    </location>
</feature>
<reference evidence="3 4" key="1">
    <citation type="submission" date="2018-05" db="EMBL/GenBank/DDBJ databases">
        <title>Amnibacterium sp. M8JJ-5, whole genome shotgun sequence.</title>
        <authorList>
            <person name="Tuo L."/>
        </authorList>
    </citation>
    <scope>NUCLEOTIDE SEQUENCE [LARGE SCALE GENOMIC DNA]</scope>
    <source>
        <strain evidence="3 4">M8JJ-5</strain>
    </source>
</reference>
<dbReference type="Gene3D" id="3.10.180.10">
    <property type="entry name" value="2,3-Dihydroxybiphenyl 1,2-Dioxygenase, domain 1"/>
    <property type="match status" value="2"/>
</dbReference>
<feature type="domain" description="VOC" evidence="2">
    <location>
        <begin position="155"/>
        <end position="270"/>
    </location>
</feature>
<proteinExistence type="predicted"/>
<accession>A0A2V1HXY3</accession>
<sequence length="311" mass="34256">MSVTTNRVVLQQGEYAGTLRKTSVSHIGLRVPDVDASVHFYGRVLGLVLQGDLDGGGARLGWGAGHHVLDLIPGETGIDHYAFEVRDDDGLVGIRSRLEAAGHAVANLDTSYLDGSVGVGSGISVSDPDGTTVHFHSPIWRQGENVADTGRRPVKFQHTTVGTAAVQPMVDFFASTVGFRLSDQLEDGRFCWLRSDKDHHTLAVVNVERTGVLDHYSYDLSEWEDFKTWCDRLTELDVKVQWGPGRHGPGNNLFVFFDDPAGNHIELSAEMEKFYDDAVHYSTRRWLPVPASVNLWGGQTPTWRKTSEGTV</sequence>
<evidence type="ECO:0000256" key="1">
    <source>
        <dbReference type="ARBA" id="ARBA00022723"/>
    </source>
</evidence>
<dbReference type="PROSITE" id="PS51819">
    <property type="entry name" value="VOC"/>
    <property type="match status" value="2"/>
</dbReference>
<dbReference type="PANTHER" id="PTHR21366:SF14">
    <property type="entry name" value="GLYOXALASE DOMAIN-CONTAINING PROTEIN 5"/>
    <property type="match status" value="1"/>
</dbReference>
<dbReference type="InterPro" id="IPR037523">
    <property type="entry name" value="VOC_core"/>
</dbReference>
<evidence type="ECO:0000313" key="4">
    <source>
        <dbReference type="Proteomes" id="UP000244893"/>
    </source>
</evidence>
<dbReference type="AlphaFoldDB" id="A0A2V1HXY3"/>
<dbReference type="OrthoDB" id="3827654at2"/>
<dbReference type="InterPro" id="IPR004360">
    <property type="entry name" value="Glyas_Fos-R_dOase_dom"/>
</dbReference>
<comment type="caution">
    <text evidence="3">The sequence shown here is derived from an EMBL/GenBank/DDBJ whole genome shotgun (WGS) entry which is preliminary data.</text>
</comment>
<dbReference type="PANTHER" id="PTHR21366">
    <property type="entry name" value="GLYOXALASE FAMILY PROTEIN"/>
    <property type="match status" value="1"/>
</dbReference>
<dbReference type="GO" id="GO:0004462">
    <property type="term" value="F:lactoylglutathione lyase activity"/>
    <property type="evidence" value="ECO:0007669"/>
    <property type="project" value="InterPro"/>
</dbReference>
<dbReference type="CDD" id="cd06587">
    <property type="entry name" value="VOC"/>
    <property type="match status" value="1"/>
</dbReference>
<dbReference type="Proteomes" id="UP000244893">
    <property type="component" value="Unassembled WGS sequence"/>
</dbReference>
<dbReference type="GO" id="GO:0046872">
    <property type="term" value="F:metal ion binding"/>
    <property type="evidence" value="ECO:0007669"/>
    <property type="project" value="UniProtKB-KW"/>
</dbReference>
<keyword evidence="1" id="KW-0479">Metal-binding</keyword>
<protein>
    <submittedName>
        <fullName evidence="3">Glyoxalase</fullName>
    </submittedName>
</protein>
<dbReference type="InterPro" id="IPR029068">
    <property type="entry name" value="Glyas_Bleomycin-R_OHBP_Dase"/>
</dbReference>
<dbReference type="SUPFAM" id="SSF54593">
    <property type="entry name" value="Glyoxalase/Bleomycin resistance protein/Dihydroxybiphenyl dioxygenase"/>
    <property type="match status" value="2"/>
</dbReference>
<evidence type="ECO:0000313" key="3">
    <source>
        <dbReference type="EMBL" id="PVZ95244.1"/>
    </source>
</evidence>
<dbReference type="InterPro" id="IPR050383">
    <property type="entry name" value="GlyoxalaseI/FosfomycinResist"/>
</dbReference>
<dbReference type="Pfam" id="PF00903">
    <property type="entry name" value="Glyoxalase"/>
    <property type="match status" value="2"/>
</dbReference>
<gene>
    <name evidence="3" type="ORF">DDQ50_01585</name>
</gene>
<dbReference type="EMBL" id="QEOP01000001">
    <property type="protein sequence ID" value="PVZ95244.1"/>
    <property type="molecule type" value="Genomic_DNA"/>
</dbReference>
<evidence type="ECO:0000259" key="2">
    <source>
        <dbReference type="PROSITE" id="PS51819"/>
    </source>
</evidence>
<keyword evidence="4" id="KW-1185">Reference proteome</keyword>
<dbReference type="RefSeq" id="WP_116754981.1">
    <property type="nucleotide sequence ID" value="NZ_JBHUEX010000001.1"/>
</dbReference>
<name>A0A2V1HXY3_9MICO</name>
<dbReference type="PROSITE" id="PS00934">
    <property type="entry name" value="GLYOXALASE_I_1"/>
    <property type="match status" value="1"/>
</dbReference>